<keyword evidence="6 8" id="KW-1133">Transmembrane helix</keyword>
<name>A0A921F9P8_9LACO</name>
<feature type="transmembrane region" description="Helical" evidence="8">
    <location>
        <begin position="398"/>
        <end position="419"/>
    </location>
</feature>
<evidence type="ECO:0000313" key="10">
    <source>
        <dbReference type="EMBL" id="HJE97725.1"/>
    </source>
</evidence>
<evidence type="ECO:0000259" key="9">
    <source>
        <dbReference type="Pfam" id="PF00324"/>
    </source>
</evidence>
<dbReference type="PROSITE" id="PS00218">
    <property type="entry name" value="AMINO_ACID_PERMEASE_1"/>
    <property type="match status" value="1"/>
</dbReference>
<feature type="domain" description="Amino acid permease/ SLC12A" evidence="9">
    <location>
        <begin position="10"/>
        <end position="444"/>
    </location>
</feature>
<feature type="transmembrane region" description="Helical" evidence="8">
    <location>
        <begin position="323"/>
        <end position="349"/>
    </location>
</feature>
<feature type="transmembrane region" description="Helical" evidence="8">
    <location>
        <begin position="115"/>
        <end position="133"/>
    </location>
</feature>
<keyword evidence="4 8" id="KW-0812">Transmembrane</keyword>
<dbReference type="AlphaFoldDB" id="A0A921F9P8"/>
<evidence type="ECO:0000256" key="3">
    <source>
        <dbReference type="ARBA" id="ARBA00022475"/>
    </source>
</evidence>
<evidence type="ECO:0000256" key="4">
    <source>
        <dbReference type="ARBA" id="ARBA00022692"/>
    </source>
</evidence>
<reference evidence="10" key="2">
    <citation type="submission" date="2021-09" db="EMBL/GenBank/DDBJ databases">
        <authorList>
            <person name="Gilroy R."/>
        </authorList>
    </citation>
    <scope>NUCLEOTIDE SEQUENCE</scope>
    <source>
        <strain evidence="10">CHK174-6876</strain>
    </source>
</reference>
<evidence type="ECO:0000256" key="6">
    <source>
        <dbReference type="ARBA" id="ARBA00022989"/>
    </source>
</evidence>
<feature type="transmembrane region" description="Helical" evidence="8">
    <location>
        <begin position="12"/>
        <end position="31"/>
    </location>
</feature>
<evidence type="ECO:0000256" key="8">
    <source>
        <dbReference type="SAM" id="Phobius"/>
    </source>
</evidence>
<dbReference type="Proteomes" id="UP000707535">
    <property type="component" value="Unassembled WGS sequence"/>
</dbReference>
<feature type="transmembrane region" description="Helical" evidence="8">
    <location>
        <begin position="232"/>
        <end position="253"/>
    </location>
</feature>
<organism evidence="10 11">
    <name type="scientific">Ligilactobacillus acidipiscis</name>
    <dbReference type="NCBI Taxonomy" id="89059"/>
    <lineage>
        <taxon>Bacteria</taxon>
        <taxon>Bacillati</taxon>
        <taxon>Bacillota</taxon>
        <taxon>Bacilli</taxon>
        <taxon>Lactobacillales</taxon>
        <taxon>Lactobacillaceae</taxon>
        <taxon>Ligilactobacillus</taxon>
    </lineage>
</organism>
<proteinExistence type="predicted"/>
<keyword evidence="7 8" id="KW-0472">Membrane</keyword>
<evidence type="ECO:0000313" key="11">
    <source>
        <dbReference type="Proteomes" id="UP000707535"/>
    </source>
</evidence>
<dbReference type="GO" id="GO:0055085">
    <property type="term" value="P:transmembrane transport"/>
    <property type="evidence" value="ECO:0007669"/>
    <property type="project" value="InterPro"/>
</dbReference>
<feature type="transmembrane region" description="Helical" evidence="8">
    <location>
        <begin position="37"/>
        <end position="56"/>
    </location>
</feature>
<dbReference type="InterPro" id="IPR004841">
    <property type="entry name" value="AA-permease/SLC12A_dom"/>
</dbReference>
<sequence length="454" mass="50475">MNRKLKSRQVQMIALGGTIGVGLFMGANSSIKWTGPSVLLAYALAGVFLYLIMRALGEMLYIDPATGSFAKYATEYIHPFFGFLTAWCNVFQWVIVGMSEMIALGGYFAFWWPNLPQWLPGLIALIIITLANLASVKAFGEMEFWFALIKVLTIIFMIIAGVLLIFVGVGNDFHPIGLDNLWTHGFFTGGWKGFFFSLAIVVGSYQGMELIGVSAGETENPQKTLVQAIKSMIWRILIFYIGAIFVILCIYPWDKLGEVGSPFVQTFAKFGIPIAAGLINFVVITAALSGANSGIYSSSRMLYTLADKKQLPHKFTLLGRNGIPIYSVLAVSFGILLGVILNVVLPLIYKDASSIFVKVFSASILPGMIPWFVILVSQIKFRKVHQEKYADHPFKMPFSPYTNYLTLFFLFVVLIFMFLNSETRVSVIVGVIFILFLVIIYFSKRDTKAGAKDL</sequence>
<feature type="transmembrane region" description="Helical" evidence="8">
    <location>
        <begin position="425"/>
        <end position="442"/>
    </location>
</feature>
<feature type="transmembrane region" description="Helical" evidence="8">
    <location>
        <begin position="181"/>
        <end position="202"/>
    </location>
</feature>
<dbReference type="Gene3D" id="1.20.1740.10">
    <property type="entry name" value="Amino acid/polyamine transporter I"/>
    <property type="match status" value="1"/>
</dbReference>
<feature type="transmembrane region" description="Helical" evidence="8">
    <location>
        <begin position="355"/>
        <end position="377"/>
    </location>
</feature>
<dbReference type="PIRSF" id="PIRSF006060">
    <property type="entry name" value="AA_transporter"/>
    <property type="match status" value="1"/>
</dbReference>
<evidence type="ECO:0000256" key="7">
    <source>
        <dbReference type="ARBA" id="ARBA00023136"/>
    </source>
</evidence>
<dbReference type="Pfam" id="PF00324">
    <property type="entry name" value="AA_permease"/>
    <property type="match status" value="1"/>
</dbReference>
<comment type="subcellular location">
    <subcellularLocation>
        <location evidence="1">Cell membrane</location>
        <topology evidence="1">Multi-pass membrane protein</topology>
    </subcellularLocation>
</comment>
<evidence type="ECO:0000256" key="5">
    <source>
        <dbReference type="ARBA" id="ARBA00022970"/>
    </source>
</evidence>
<feature type="transmembrane region" description="Helical" evidence="8">
    <location>
        <begin position="273"/>
        <end position="291"/>
    </location>
</feature>
<accession>A0A921F9P8</accession>
<dbReference type="PANTHER" id="PTHR43495:SF6">
    <property type="entry name" value="THREONINE_SERINE TRANSPORTER YBXG-RELATED"/>
    <property type="match status" value="1"/>
</dbReference>
<dbReference type="GO" id="GO:0006865">
    <property type="term" value="P:amino acid transport"/>
    <property type="evidence" value="ECO:0007669"/>
    <property type="project" value="UniProtKB-KW"/>
</dbReference>
<dbReference type="EMBL" id="DYXG01000092">
    <property type="protein sequence ID" value="HJE97725.1"/>
    <property type="molecule type" value="Genomic_DNA"/>
</dbReference>
<comment type="caution">
    <text evidence="10">The sequence shown here is derived from an EMBL/GenBank/DDBJ whole genome shotgun (WGS) entry which is preliminary data.</text>
</comment>
<gene>
    <name evidence="10" type="ORF">K8V00_08895</name>
</gene>
<dbReference type="FunFam" id="1.20.1740.10:FF:000001">
    <property type="entry name" value="Amino acid permease"/>
    <property type="match status" value="1"/>
</dbReference>
<feature type="transmembrane region" description="Helical" evidence="8">
    <location>
        <begin position="76"/>
        <end position="95"/>
    </location>
</feature>
<evidence type="ECO:0000256" key="2">
    <source>
        <dbReference type="ARBA" id="ARBA00022448"/>
    </source>
</evidence>
<keyword evidence="2" id="KW-0813">Transport</keyword>
<feature type="transmembrane region" description="Helical" evidence="8">
    <location>
        <begin position="145"/>
        <end position="169"/>
    </location>
</feature>
<reference evidence="10" key="1">
    <citation type="journal article" date="2021" name="PeerJ">
        <title>Extensive microbial diversity within the chicken gut microbiome revealed by metagenomics and culture.</title>
        <authorList>
            <person name="Gilroy R."/>
            <person name="Ravi A."/>
            <person name="Getino M."/>
            <person name="Pursley I."/>
            <person name="Horton D.L."/>
            <person name="Alikhan N.F."/>
            <person name="Baker D."/>
            <person name="Gharbi K."/>
            <person name="Hall N."/>
            <person name="Watson M."/>
            <person name="Adriaenssens E.M."/>
            <person name="Foster-Nyarko E."/>
            <person name="Jarju S."/>
            <person name="Secka A."/>
            <person name="Antonio M."/>
            <person name="Oren A."/>
            <person name="Chaudhuri R.R."/>
            <person name="La Ragione R."/>
            <person name="Hildebrand F."/>
            <person name="Pallen M.J."/>
        </authorList>
    </citation>
    <scope>NUCLEOTIDE SEQUENCE</scope>
    <source>
        <strain evidence="10">CHK174-6876</strain>
    </source>
</reference>
<keyword evidence="3" id="KW-1003">Cell membrane</keyword>
<evidence type="ECO:0000256" key="1">
    <source>
        <dbReference type="ARBA" id="ARBA00004651"/>
    </source>
</evidence>
<dbReference type="InterPro" id="IPR004840">
    <property type="entry name" value="Amino_acid_permease_CS"/>
</dbReference>
<keyword evidence="5" id="KW-0029">Amino-acid transport</keyword>
<protein>
    <submittedName>
        <fullName evidence="10">Amino acid permease</fullName>
    </submittedName>
</protein>
<dbReference type="PANTHER" id="PTHR43495">
    <property type="entry name" value="GABA PERMEASE"/>
    <property type="match status" value="1"/>
</dbReference>
<dbReference type="GO" id="GO:0005886">
    <property type="term" value="C:plasma membrane"/>
    <property type="evidence" value="ECO:0007669"/>
    <property type="project" value="UniProtKB-SubCell"/>
</dbReference>